<dbReference type="EMBL" id="JH668420">
    <property type="protein sequence ID" value="KAG6452246.1"/>
    <property type="molecule type" value="Genomic_DNA"/>
</dbReference>
<evidence type="ECO:0000313" key="1">
    <source>
        <dbReference type="EMBL" id="KAG6452246.1"/>
    </source>
</evidence>
<reference evidence="1" key="1">
    <citation type="journal article" date="2016" name="Insect Biochem. Mol. Biol.">
        <title>Multifaceted biological insights from a draft genome sequence of the tobacco hornworm moth, Manduca sexta.</title>
        <authorList>
            <person name="Kanost M.R."/>
            <person name="Arrese E.L."/>
            <person name="Cao X."/>
            <person name="Chen Y.R."/>
            <person name="Chellapilla S."/>
            <person name="Goldsmith M.R."/>
            <person name="Grosse-Wilde E."/>
            <person name="Heckel D.G."/>
            <person name="Herndon N."/>
            <person name="Jiang H."/>
            <person name="Papanicolaou A."/>
            <person name="Qu J."/>
            <person name="Soulages J.L."/>
            <person name="Vogel H."/>
            <person name="Walters J."/>
            <person name="Waterhouse R.M."/>
            <person name="Ahn S.J."/>
            <person name="Almeida F.C."/>
            <person name="An C."/>
            <person name="Aqrawi P."/>
            <person name="Bretschneider A."/>
            <person name="Bryant W.B."/>
            <person name="Bucks S."/>
            <person name="Chao H."/>
            <person name="Chevignon G."/>
            <person name="Christen J.M."/>
            <person name="Clarke D.F."/>
            <person name="Dittmer N.T."/>
            <person name="Ferguson L.C.F."/>
            <person name="Garavelou S."/>
            <person name="Gordon K.H.J."/>
            <person name="Gunaratna R.T."/>
            <person name="Han Y."/>
            <person name="Hauser F."/>
            <person name="He Y."/>
            <person name="Heidel-Fischer H."/>
            <person name="Hirsh A."/>
            <person name="Hu Y."/>
            <person name="Jiang H."/>
            <person name="Kalra D."/>
            <person name="Klinner C."/>
            <person name="Konig C."/>
            <person name="Kovar C."/>
            <person name="Kroll A.R."/>
            <person name="Kuwar S.S."/>
            <person name="Lee S.L."/>
            <person name="Lehman R."/>
            <person name="Li K."/>
            <person name="Li Z."/>
            <person name="Liang H."/>
            <person name="Lovelace S."/>
            <person name="Lu Z."/>
            <person name="Mansfield J.H."/>
            <person name="McCulloch K.J."/>
            <person name="Mathew T."/>
            <person name="Morton B."/>
            <person name="Muzny D.M."/>
            <person name="Neunemann D."/>
            <person name="Ongeri F."/>
            <person name="Pauchet Y."/>
            <person name="Pu L.L."/>
            <person name="Pyrousis I."/>
            <person name="Rao X.J."/>
            <person name="Redding A."/>
            <person name="Roesel C."/>
            <person name="Sanchez-Gracia A."/>
            <person name="Schaack S."/>
            <person name="Shukla A."/>
            <person name="Tetreau G."/>
            <person name="Wang Y."/>
            <person name="Xiong G.H."/>
            <person name="Traut W."/>
            <person name="Walsh T.K."/>
            <person name="Worley K.C."/>
            <person name="Wu D."/>
            <person name="Wu W."/>
            <person name="Wu Y.Q."/>
            <person name="Zhang X."/>
            <person name="Zou Z."/>
            <person name="Zucker H."/>
            <person name="Briscoe A.D."/>
            <person name="Burmester T."/>
            <person name="Clem R.J."/>
            <person name="Feyereisen R."/>
            <person name="Grimmelikhuijzen C.J.P."/>
            <person name="Hamodrakas S.J."/>
            <person name="Hansson B.S."/>
            <person name="Huguet E."/>
            <person name="Jermiin L.S."/>
            <person name="Lan Q."/>
            <person name="Lehman H.K."/>
            <person name="Lorenzen M."/>
            <person name="Merzendorfer H."/>
            <person name="Michalopoulos I."/>
            <person name="Morton D.B."/>
            <person name="Muthukrishnan S."/>
            <person name="Oakeshott J.G."/>
            <person name="Palmer W."/>
            <person name="Park Y."/>
            <person name="Passarelli A.L."/>
            <person name="Rozas J."/>
            <person name="Schwartz L.M."/>
            <person name="Smith W."/>
            <person name="Southgate A."/>
            <person name="Vilcinskas A."/>
            <person name="Vogt R."/>
            <person name="Wang P."/>
            <person name="Werren J."/>
            <person name="Yu X.Q."/>
            <person name="Zhou J.J."/>
            <person name="Brown S.J."/>
            <person name="Scherer S.E."/>
            <person name="Richards S."/>
            <person name="Blissard G.W."/>
        </authorList>
    </citation>
    <scope>NUCLEOTIDE SEQUENCE</scope>
</reference>
<name>A0A921Z7K8_MANSE</name>
<reference evidence="1" key="2">
    <citation type="submission" date="2020-12" db="EMBL/GenBank/DDBJ databases">
        <authorList>
            <person name="Kanost M."/>
        </authorList>
    </citation>
    <scope>NUCLEOTIDE SEQUENCE</scope>
</reference>
<evidence type="ECO:0000313" key="2">
    <source>
        <dbReference type="Proteomes" id="UP000791440"/>
    </source>
</evidence>
<accession>A0A921Z7K8</accession>
<protein>
    <submittedName>
        <fullName evidence="1">Uncharacterized protein</fullName>
    </submittedName>
</protein>
<comment type="caution">
    <text evidence="1">The sequence shown here is derived from an EMBL/GenBank/DDBJ whole genome shotgun (WGS) entry which is preliminary data.</text>
</comment>
<sequence length="92" mass="10777">MVGVMYVPVRYFGRRLHSQSLTGIIIARIHVTKTLVMEIQRSTTSGKRNPNSPTRATLIDKYTTHWRRIHTLYNLISADFPLCRIYIESNYH</sequence>
<dbReference type="AlphaFoldDB" id="A0A921Z7K8"/>
<proteinExistence type="predicted"/>
<organism evidence="1 2">
    <name type="scientific">Manduca sexta</name>
    <name type="common">Tobacco hawkmoth</name>
    <name type="synonym">Tobacco hornworm</name>
    <dbReference type="NCBI Taxonomy" id="7130"/>
    <lineage>
        <taxon>Eukaryota</taxon>
        <taxon>Metazoa</taxon>
        <taxon>Ecdysozoa</taxon>
        <taxon>Arthropoda</taxon>
        <taxon>Hexapoda</taxon>
        <taxon>Insecta</taxon>
        <taxon>Pterygota</taxon>
        <taxon>Neoptera</taxon>
        <taxon>Endopterygota</taxon>
        <taxon>Lepidoptera</taxon>
        <taxon>Glossata</taxon>
        <taxon>Ditrysia</taxon>
        <taxon>Bombycoidea</taxon>
        <taxon>Sphingidae</taxon>
        <taxon>Sphinginae</taxon>
        <taxon>Sphingini</taxon>
        <taxon>Manduca</taxon>
    </lineage>
</organism>
<gene>
    <name evidence="1" type="ORF">O3G_MSEX007540</name>
</gene>
<keyword evidence="2" id="KW-1185">Reference proteome</keyword>
<dbReference type="Proteomes" id="UP000791440">
    <property type="component" value="Unassembled WGS sequence"/>
</dbReference>